<dbReference type="Proteomes" id="UP000604825">
    <property type="component" value="Unassembled WGS sequence"/>
</dbReference>
<comment type="caution">
    <text evidence="2">The sequence shown here is derived from an EMBL/GenBank/DDBJ whole genome shotgun (WGS) entry which is preliminary data.</text>
</comment>
<feature type="compositionally biased region" description="Gly residues" evidence="1">
    <location>
        <begin position="24"/>
        <end position="48"/>
    </location>
</feature>
<evidence type="ECO:0000313" key="3">
    <source>
        <dbReference type="Proteomes" id="UP000604825"/>
    </source>
</evidence>
<keyword evidence="3" id="KW-1185">Reference proteome</keyword>
<accession>A0A811S2Z3</accession>
<dbReference type="EMBL" id="CAJGYO010000018">
    <property type="protein sequence ID" value="CAD6335909.1"/>
    <property type="molecule type" value="Genomic_DNA"/>
</dbReference>
<sequence length="217" mass="22637">MAKIGEKEGKIGDDYLGVVSWGGGQGQGRWRQVGGGGRGRDGGGGGRSLGVPRASAGKADRRTCALPAGTDEDPASAPLALLLKLGRKRRWAEDWFKAEGVRSECCHTLPTLYFAQILSNLAPFQADSDSLNLQGDYPGQRRRMAGEDDLCFNISPDPNGVTVCSSSSWRASASDDYGCRAASTTNGSCGLAIPRIAAGGNERSGAGFTQQGATRPA</sequence>
<proteinExistence type="predicted"/>
<evidence type="ECO:0000313" key="2">
    <source>
        <dbReference type="EMBL" id="CAD6335909.1"/>
    </source>
</evidence>
<dbReference type="AlphaFoldDB" id="A0A811S2Z3"/>
<protein>
    <submittedName>
        <fullName evidence="2">Uncharacterized protein</fullName>
    </submittedName>
</protein>
<organism evidence="2 3">
    <name type="scientific">Miscanthus lutarioriparius</name>
    <dbReference type="NCBI Taxonomy" id="422564"/>
    <lineage>
        <taxon>Eukaryota</taxon>
        <taxon>Viridiplantae</taxon>
        <taxon>Streptophyta</taxon>
        <taxon>Embryophyta</taxon>
        <taxon>Tracheophyta</taxon>
        <taxon>Spermatophyta</taxon>
        <taxon>Magnoliopsida</taxon>
        <taxon>Liliopsida</taxon>
        <taxon>Poales</taxon>
        <taxon>Poaceae</taxon>
        <taxon>PACMAD clade</taxon>
        <taxon>Panicoideae</taxon>
        <taxon>Andropogonodae</taxon>
        <taxon>Andropogoneae</taxon>
        <taxon>Saccharinae</taxon>
        <taxon>Miscanthus</taxon>
    </lineage>
</organism>
<feature type="region of interest" description="Disordered" evidence="1">
    <location>
        <begin position="24"/>
        <end position="60"/>
    </location>
</feature>
<reference evidence="2" key="1">
    <citation type="submission" date="2020-10" db="EMBL/GenBank/DDBJ databases">
        <authorList>
            <person name="Han B."/>
            <person name="Lu T."/>
            <person name="Zhao Q."/>
            <person name="Huang X."/>
            <person name="Zhao Y."/>
        </authorList>
    </citation>
    <scope>NUCLEOTIDE SEQUENCE</scope>
</reference>
<gene>
    <name evidence="2" type="ORF">NCGR_LOCUS60007</name>
</gene>
<name>A0A811S2Z3_9POAL</name>
<evidence type="ECO:0000256" key="1">
    <source>
        <dbReference type="SAM" id="MobiDB-lite"/>
    </source>
</evidence>